<comment type="caution">
    <text evidence="9">The sequence shown here is derived from an EMBL/GenBank/DDBJ whole genome shotgun (WGS) entry which is preliminary data.</text>
</comment>
<dbReference type="PANTHER" id="PTHR42829">
    <property type="entry name" value="NADH-UBIQUINONE OXIDOREDUCTASE CHAIN 5"/>
    <property type="match status" value="1"/>
</dbReference>
<dbReference type="GO" id="GO:0015990">
    <property type="term" value="P:electron transport coupled proton transport"/>
    <property type="evidence" value="ECO:0007669"/>
    <property type="project" value="TreeGrafter"/>
</dbReference>
<proteinExistence type="predicted"/>
<dbReference type="RefSeq" id="WP_039354766.1">
    <property type="nucleotide sequence ID" value="NZ_FOLA01000018.1"/>
</dbReference>
<evidence type="ECO:0000313" key="9">
    <source>
        <dbReference type="EMBL" id="KIA85936.1"/>
    </source>
</evidence>
<keyword evidence="10" id="KW-1185">Reference proteome</keyword>
<feature type="transmembrane region" description="Helical" evidence="6">
    <location>
        <begin position="138"/>
        <end position="158"/>
    </location>
</feature>
<dbReference type="NCBIfam" id="NF005141">
    <property type="entry name" value="PRK06590.1"/>
    <property type="match status" value="1"/>
</dbReference>
<feature type="transmembrane region" description="Helical" evidence="6">
    <location>
        <begin position="334"/>
        <end position="355"/>
    </location>
</feature>
<dbReference type="AlphaFoldDB" id="A0A0C1CPE3"/>
<feature type="transmembrane region" description="Helical" evidence="6">
    <location>
        <begin position="376"/>
        <end position="395"/>
    </location>
</feature>
<feature type="transmembrane region" description="Helical" evidence="6">
    <location>
        <begin position="84"/>
        <end position="104"/>
    </location>
</feature>
<dbReference type="PRINTS" id="PR01435">
    <property type="entry name" value="NPOXDRDTASE5"/>
</dbReference>
<dbReference type="GO" id="GO:0012505">
    <property type="term" value="C:endomembrane system"/>
    <property type="evidence" value="ECO:0007669"/>
    <property type="project" value="UniProtKB-SubCell"/>
</dbReference>
<comment type="subcellular location">
    <subcellularLocation>
        <location evidence="1">Endomembrane system</location>
        <topology evidence="1">Multi-pass membrane protein</topology>
    </subcellularLocation>
    <subcellularLocation>
        <location evidence="5">Membrane</location>
        <topology evidence="5">Multi-pass membrane protein</topology>
    </subcellularLocation>
</comment>
<keyword evidence="3 6" id="KW-1133">Transmembrane helix</keyword>
<dbReference type="InterPro" id="IPR003945">
    <property type="entry name" value="NU5C-like"/>
</dbReference>
<feature type="transmembrane region" description="Helical" evidence="6">
    <location>
        <begin position="6"/>
        <end position="22"/>
    </location>
</feature>
<evidence type="ECO:0000256" key="4">
    <source>
        <dbReference type="ARBA" id="ARBA00023136"/>
    </source>
</evidence>
<dbReference type="OrthoDB" id="9807568at2"/>
<feature type="transmembrane region" description="Helical" evidence="6">
    <location>
        <begin position="213"/>
        <end position="238"/>
    </location>
</feature>
<dbReference type="GO" id="GO:0003954">
    <property type="term" value="F:NADH dehydrogenase activity"/>
    <property type="evidence" value="ECO:0007669"/>
    <property type="project" value="TreeGrafter"/>
</dbReference>
<dbReference type="EMBL" id="JSYL01000017">
    <property type="protein sequence ID" value="KIA85936.1"/>
    <property type="molecule type" value="Genomic_DNA"/>
</dbReference>
<feature type="transmembrane region" description="Helical" evidence="6">
    <location>
        <begin position="281"/>
        <end position="299"/>
    </location>
</feature>
<dbReference type="GO" id="GO:0016020">
    <property type="term" value="C:membrane"/>
    <property type="evidence" value="ECO:0007669"/>
    <property type="project" value="UniProtKB-SubCell"/>
</dbReference>
<feature type="transmembrane region" description="Helical" evidence="6">
    <location>
        <begin position="116"/>
        <end position="132"/>
    </location>
</feature>
<dbReference type="PANTHER" id="PTHR42829:SF2">
    <property type="entry name" value="NADH-UBIQUINONE OXIDOREDUCTASE CHAIN 5"/>
    <property type="match status" value="1"/>
</dbReference>
<feature type="transmembrane region" description="Helical" evidence="6">
    <location>
        <begin position="509"/>
        <end position="526"/>
    </location>
</feature>
<evidence type="ECO:0000259" key="8">
    <source>
        <dbReference type="Pfam" id="PF00662"/>
    </source>
</evidence>
<evidence type="ECO:0000256" key="5">
    <source>
        <dbReference type="RuleBase" id="RU000320"/>
    </source>
</evidence>
<evidence type="ECO:0000256" key="2">
    <source>
        <dbReference type="ARBA" id="ARBA00022692"/>
    </source>
</evidence>
<dbReference type="InterPro" id="IPR018393">
    <property type="entry name" value="NADHpl_OxRdtase_5_subgr"/>
</dbReference>
<evidence type="ECO:0000313" key="10">
    <source>
        <dbReference type="Proteomes" id="UP000031473"/>
    </source>
</evidence>
<dbReference type="InterPro" id="IPR001516">
    <property type="entry name" value="Proton_antipo_N"/>
</dbReference>
<accession>A0A0C1CPE3</accession>
<feature type="transmembrane region" description="Helical" evidence="6">
    <location>
        <begin position="179"/>
        <end position="201"/>
    </location>
</feature>
<dbReference type="Gene3D" id="1.20.5.2700">
    <property type="match status" value="1"/>
</dbReference>
<feature type="domain" description="NADH-Ubiquinone oxidoreductase (complex I) chain 5 N-terminal" evidence="8">
    <location>
        <begin position="67"/>
        <end position="117"/>
    </location>
</feature>
<feature type="transmembrane region" description="Helical" evidence="6">
    <location>
        <begin position="250"/>
        <end position="275"/>
    </location>
</feature>
<dbReference type="GO" id="GO:0042773">
    <property type="term" value="P:ATP synthesis coupled electron transport"/>
    <property type="evidence" value="ECO:0007669"/>
    <property type="project" value="InterPro"/>
</dbReference>
<dbReference type="GO" id="GO:0008137">
    <property type="term" value="F:NADH dehydrogenase (ubiquinone) activity"/>
    <property type="evidence" value="ECO:0007669"/>
    <property type="project" value="InterPro"/>
</dbReference>
<feature type="transmembrane region" description="Helical" evidence="6">
    <location>
        <begin position="29"/>
        <end position="51"/>
    </location>
</feature>
<feature type="transmembrane region" description="Helical" evidence="6">
    <location>
        <begin position="306"/>
        <end position="328"/>
    </location>
</feature>
<gene>
    <name evidence="9" type="ORF">OA86_14425</name>
</gene>
<name>A0A0C1CPE3_9FLAO</name>
<keyword evidence="4 6" id="KW-0472">Membrane</keyword>
<dbReference type="Proteomes" id="UP000031473">
    <property type="component" value="Unassembled WGS sequence"/>
</dbReference>
<dbReference type="InterPro" id="IPR001750">
    <property type="entry name" value="ND/Mrp_TM"/>
</dbReference>
<feature type="transmembrane region" description="Helical" evidence="6">
    <location>
        <begin position="410"/>
        <end position="431"/>
    </location>
</feature>
<sequence length="631" mass="69938">MENLVYAIILLPLLGFLINGLFGKSLPKMVVGTFGTLVVFASFCIAVSLFLKFDAESQPVVVRAFEWFRINGIQINFGFQIDQLSLMMIMIITGIGSLIHLYSIGYMSHDKGFYKFFTYLNLFIFSMLLLVMGSNYLILFIGWEGVGLCSYLLIGFWYTNKEYGAAARKAFIMNRIGDLGMIIGILMIAYQTNAVDFLSVAENSSKFTLDSPIIIFITASLFIGAVGKSAQIPLFTWLPDAMAGPTPVSALIHAATMVTAGIYLVVRSNFLFSLAPTTMDAILFIGLLTALVAAFIGLRQNDIKKVLAYSTVSQLGFMFVAVGVGAYTTAMFHLMTHAFFKALLFLGSGSVIHAMSDEQDMRLMGGLKKKIPITHITFLIGTLAISGFPFLSGMISKDEILTNAYGKNPIIWVILFAIAAMTAIYMFRAYYLTFQGEFRGTKEQEKHIHESPATMTIPLIILAGLSVVGGFINLPHFIGQGNYSKLAHWLESIYVYDVELPEVPFGTEMILLSLTVVMFFTVWFVVKNIYVNKKKMALPDEKYTGWERLSNKKLFLDELYNATFVRFIEGLGVGGNMFEKGVLGKFSDFIGIGAEDSGRAAKRLQNGNVENYVLIMSLAIGIILIVNFILQ</sequence>
<evidence type="ECO:0000256" key="6">
    <source>
        <dbReference type="SAM" id="Phobius"/>
    </source>
</evidence>
<dbReference type="Pfam" id="PF00361">
    <property type="entry name" value="Proton_antipo_M"/>
    <property type="match status" value="1"/>
</dbReference>
<evidence type="ECO:0000259" key="7">
    <source>
        <dbReference type="Pfam" id="PF00361"/>
    </source>
</evidence>
<keyword evidence="2 5" id="KW-0812">Transmembrane</keyword>
<organism evidence="9 10">
    <name type="scientific">Kaistella jeonii</name>
    <dbReference type="NCBI Taxonomy" id="266749"/>
    <lineage>
        <taxon>Bacteria</taxon>
        <taxon>Pseudomonadati</taxon>
        <taxon>Bacteroidota</taxon>
        <taxon>Flavobacteriia</taxon>
        <taxon>Flavobacteriales</taxon>
        <taxon>Weeksellaceae</taxon>
        <taxon>Chryseobacterium group</taxon>
        <taxon>Kaistella</taxon>
    </lineage>
</organism>
<dbReference type="STRING" id="266749.SAMN05421876_11812"/>
<dbReference type="NCBIfam" id="TIGR01974">
    <property type="entry name" value="NDH_I_L"/>
    <property type="match status" value="1"/>
</dbReference>
<dbReference type="PRINTS" id="PR01434">
    <property type="entry name" value="NADHDHGNASE5"/>
</dbReference>
<feature type="domain" description="NADH:quinone oxidoreductase/Mrp antiporter transmembrane" evidence="7">
    <location>
        <begin position="135"/>
        <end position="420"/>
    </location>
</feature>
<feature type="transmembrane region" description="Helical" evidence="6">
    <location>
        <begin position="452"/>
        <end position="472"/>
    </location>
</feature>
<protein>
    <submittedName>
        <fullName evidence="9">NADH:ubiquinone oxidoreductase subunit L</fullName>
    </submittedName>
</protein>
<feature type="transmembrane region" description="Helical" evidence="6">
    <location>
        <begin position="612"/>
        <end position="630"/>
    </location>
</feature>
<dbReference type="Pfam" id="PF00662">
    <property type="entry name" value="Proton_antipo_N"/>
    <property type="match status" value="1"/>
</dbReference>
<evidence type="ECO:0000256" key="3">
    <source>
        <dbReference type="ARBA" id="ARBA00022989"/>
    </source>
</evidence>
<reference evidence="9 10" key="1">
    <citation type="submission" date="2014-10" db="EMBL/GenBank/DDBJ databases">
        <title>Kaistella jeonii genome.</title>
        <authorList>
            <person name="Clayton J.T."/>
            <person name="Newman J.D."/>
        </authorList>
    </citation>
    <scope>NUCLEOTIDE SEQUENCE [LARGE SCALE GENOMIC DNA]</scope>
    <source>
        <strain evidence="9 10">DSM 17048</strain>
    </source>
</reference>
<evidence type="ECO:0000256" key="1">
    <source>
        <dbReference type="ARBA" id="ARBA00004127"/>
    </source>
</evidence>
<keyword evidence="9" id="KW-0830">Ubiquinone</keyword>